<geneLocation type="plasmid" evidence="2">
    <name>Plasmid1 dna</name>
</geneLocation>
<dbReference type="Proteomes" id="UP000218418">
    <property type="component" value="Plasmid plasmid1"/>
</dbReference>
<keyword evidence="2" id="KW-1185">Reference proteome</keyword>
<keyword evidence="1" id="KW-0614">Plasmid</keyword>
<reference evidence="1 2" key="1">
    <citation type="submission" date="2017-06" db="EMBL/GenBank/DDBJ databases">
        <title>Genome sequencing of cyanobaciteial culture collection at National Institute for Environmental Studies (NIES).</title>
        <authorList>
            <person name="Hirose Y."/>
            <person name="Shimura Y."/>
            <person name="Fujisawa T."/>
            <person name="Nakamura Y."/>
            <person name="Kawachi M."/>
        </authorList>
    </citation>
    <scope>NUCLEOTIDE SEQUENCE [LARGE SCALE GENOMIC DNA]</scope>
    <source>
        <strain evidence="1 2">NIES-267</strain>
        <plasmid evidence="2">Plasmid1 dna</plasmid>
    </source>
</reference>
<proteinExistence type="predicted"/>
<dbReference type="EMBL" id="AP018228">
    <property type="protein sequence ID" value="BAY87719.1"/>
    <property type="molecule type" value="Genomic_DNA"/>
</dbReference>
<evidence type="ECO:0000313" key="2">
    <source>
        <dbReference type="Proteomes" id="UP000218418"/>
    </source>
</evidence>
<gene>
    <name evidence="1" type="ORF">NIES267_72430</name>
</gene>
<evidence type="ECO:0008006" key="3">
    <source>
        <dbReference type="Google" id="ProtNLM"/>
    </source>
</evidence>
<dbReference type="AlphaFoldDB" id="A0A1Z4M2K7"/>
<name>A0A1Z4M2K7_9CYAN</name>
<protein>
    <recommendedName>
        <fullName evidence="3">CRISPR-associated protein, TIGR03984 family</fullName>
    </recommendedName>
</protein>
<accession>A0A1Z4M2K7</accession>
<evidence type="ECO:0000313" key="1">
    <source>
        <dbReference type="EMBL" id="BAY87719.1"/>
    </source>
</evidence>
<dbReference type="InterPro" id="IPR023815">
    <property type="entry name" value="CRISPR-assoc_Csx19"/>
</dbReference>
<sequence>MNKPDCEPVKISNNFDIKTWLEEQATKYKLDYLLAHADDGVIWGKFQNGSLITADSIFPQFAKLRESTLQQCRFFGETSEVMLWKIDDGESEFKARLVEDGDLKKEDYIPENQILWGTHGEKRDGFTLLRDGTQGLKHAVPFTEIELKTEGELKHPVRLQVRHYIDYDDAGVARIYLSRLVGLTAKDIEKEIK</sequence>
<dbReference type="OrthoDB" id="5510326at2"/>
<organism evidence="1 2">
    <name type="scientific">Calothrix parasitica NIES-267</name>
    <dbReference type="NCBI Taxonomy" id="1973488"/>
    <lineage>
        <taxon>Bacteria</taxon>
        <taxon>Bacillati</taxon>
        <taxon>Cyanobacteriota</taxon>
        <taxon>Cyanophyceae</taxon>
        <taxon>Nostocales</taxon>
        <taxon>Calotrichaceae</taxon>
        <taxon>Calothrix</taxon>
    </lineage>
</organism>
<dbReference type="NCBIfam" id="TIGR03984">
    <property type="entry name" value="CRISPR-associated protein Csx19"/>
    <property type="match status" value="1"/>
</dbReference>